<keyword evidence="4 7" id="KW-0560">Oxidoreductase</keyword>
<dbReference type="InterPro" id="IPR036396">
    <property type="entry name" value="Cyt_P450_sf"/>
</dbReference>
<accession>A0ABM1TLU8</accession>
<gene>
    <name evidence="9" type="primary">LOC111089176</name>
</gene>
<dbReference type="PANTHER" id="PTHR24289">
    <property type="entry name" value="STEROID 17-ALPHA-HYDROXYLASE/17,20 LYASE"/>
    <property type="match status" value="1"/>
</dbReference>
<dbReference type="PANTHER" id="PTHR24289:SF20">
    <property type="entry name" value="STEROID 17-ALPHA-HYDROXYLASE_17,20 LYASE"/>
    <property type="match status" value="1"/>
</dbReference>
<evidence type="ECO:0000256" key="3">
    <source>
        <dbReference type="ARBA" id="ARBA00022723"/>
    </source>
</evidence>
<comment type="similarity">
    <text evidence="1 7">Belongs to the cytochrome P450 family.</text>
</comment>
<keyword evidence="5 7" id="KW-0408">Iron</keyword>
<dbReference type="Pfam" id="PF00067">
    <property type="entry name" value="p450"/>
    <property type="match status" value="1"/>
</dbReference>
<sequence>MVLFNLWAQNRDAAYWEDPDIFNPDRFLTNNKLKNERFNSYVPFGQGRRMCLGEKLAMADLFLIIVRLLQQCQIILPDGAGSARLDPQPAALVSVPFPFKIVVKPRNGLAN</sequence>
<dbReference type="PROSITE" id="PS00086">
    <property type="entry name" value="CYTOCHROME_P450"/>
    <property type="match status" value="1"/>
</dbReference>
<dbReference type="InterPro" id="IPR001128">
    <property type="entry name" value="Cyt_P450"/>
</dbReference>
<organism evidence="8 9">
    <name type="scientific">Limulus polyphemus</name>
    <name type="common">Atlantic horseshoe crab</name>
    <dbReference type="NCBI Taxonomy" id="6850"/>
    <lineage>
        <taxon>Eukaryota</taxon>
        <taxon>Metazoa</taxon>
        <taxon>Ecdysozoa</taxon>
        <taxon>Arthropoda</taxon>
        <taxon>Chelicerata</taxon>
        <taxon>Merostomata</taxon>
        <taxon>Xiphosura</taxon>
        <taxon>Limulidae</taxon>
        <taxon>Limulus</taxon>
    </lineage>
</organism>
<dbReference type="GeneID" id="111089176"/>
<dbReference type="Proteomes" id="UP000694941">
    <property type="component" value="Unplaced"/>
</dbReference>
<evidence type="ECO:0000256" key="4">
    <source>
        <dbReference type="ARBA" id="ARBA00023002"/>
    </source>
</evidence>
<dbReference type="RefSeq" id="XP_022256854.1">
    <property type="nucleotide sequence ID" value="XM_022401146.1"/>
</dbReference>
<evidence type="ECO:0000313" key="8">
    <source>
        <dbReference type="Proteomes" id="UP000694941"/>
    </source>
</evidence>
<evidence type="ECO:0000256" key="6">
    <source>
        <dbReference type="ARBA" id="ARBA00023033"/>
    </source>
</evidence>
<evidence type="ECO:0000256" key="5">
    <source>
        <dbReference type="ARBA" id="ARBA00023004"/>
    </source>
</evidence>
<reference evidence="9" key="1">
    <citation type="submission" date="2025-08" db="UniProtKB">
        <authorList>
            <consortium name="RefSeq"/>
        </authorList>
    </citation>
    <scope>IDENTIFICATION</scope>
    <source>
        <tissue evidence="9">Muscle</tissue>
    </source>
</reference>
<keyword evidence="2 7" id="KW-0349">Heme</keyword>
<name>A0ABM1TLU8_LIMPO</name>
<evidence type="ECO:0000256" key="7">
    <source>
        <dbReference type="RuleBase" id="RU000461"/>
    </source>
</evidence>
<dbReference type="InterPro" id="IPR002401">
    <property type="entry name" value="Cyt_P450_E_grp-I"/>
</dbReference>
<proteinExistence type="inferred from homology"/>
<keyword evidence="8" id="KW-1185">Reference proteome</keyword>
<keyword evidence="3 7" id="KW-0479">Metal-binding</keyword>
<protein>
    <submittedName>
        <fullName evidence="9">Cytochrome P450 2U1-like</fullName>
    </submittedName>
</protein>
<dbReference type="InterPro" id="IPR017972">
    <property type="entry name" value="Cyt_P450_CS"/>
</dbReference>
<dbReference type="SUPFAM" id="SSF48264">
    <property type="entry name" value="Cytochrome P450"/>
    <property type="match status" value="1"/>
</dbReference>
<dbReference type="PRINTS" id="PR00463">
    <property type="entry name" value="EP450I"/>
</dbReference>
<evidence type="ECO:0000256" key="2">
    <source>
        <dbReference type="ARBA" id="ARBA00022617"/>
    </source>
</evidence>
<evidence type="ECO:0000313" key="9">
    <source>
        <dbReference type="RefSeq" id="XP_022256854.1"/>
    </source>
</evidence>
<keyword evidence="6 7" id="KW-0503">Monooxygenase</keyword>
<dbReference type="Gene3D" id="1.10.630.10">
    <property type="entry name" value="Cytochrome P450"/>
    <property type="match status" value="1"/>
</dbReference>
<evidence type="ECO:0000256" key="1">
    <source>
        <dbReference type="ARBA" id="ARBA00010617"/>
    </source>
</evidence>